<reference evidence="2" key="1">
    <citation type="submission" date="2024-02" db="UniProtKB">
        <authorList>
            <consortium name="WormBaseParasite"/>
        </authorList>
    </citation>
    <scope>IDENTIFICATION</scope>
</reference>
<protein>
    <submittedName>
        <fullName evidence="2">Uncharacterized protein</fullName>
    </submittedName>
</protein>
<proteinExistence type="predicted"/>
<sequence length="109" mass="12633">MYPPRLEHLFYFFASLSMFTCFFENSLNLHSNFVNQEGKTCNVWDEAVYCQQLIIDRSSTVAAVSVKCACPDGYRCPSNPDDTQARVQCFRDEDRDWNRCLMRCVPIGV</sequence>
<dbReference type="WBParaSite" id="MBELARI_LOCUS7942">
    <property type="protein sequence ID" value="MBELARI_LOCUS7942"/>
    <property type="gene ID" value="MBELARI_LOCUS7942"/>
</dbReference>
<evidence type="ECO:0000313" key="2">
    <source>
        <dbReference type="WBParaSite" id="MBELARI_LOCUS7942"/>
    </source>
</evidence>
<accession>A0AAF3FMF0</accession>
<keyword evidence="1" id="KW-1185">Reference proteome</keyword>
<organism evidence="1 2">
    <name type="scientific">Mesorhabditis belari</name>
    <dbReference type="NCBI Taxonomy" id="2138241"/>
    <lineage>
        <taxon>Eukaryota</taxon>
        <taxon>Metazoa</taxon>
        <taxon>Ecdysozoa</taxon>
        <taxon>Nematoda</taxon>
        <taxon>Chromadorea</taxon>
        <taxon>Rhabditida</taxon>
        <taxon>Rhabditina</taxon>
        <taxon>Rhabditomorpha</taxon>
        <taxon>Rhabditoidea</taxon>
        <taxon>Rhabditidae</taxon>
        <taxon>Mesorhabditinae</taxon>
        <taxon>Mesorhabditis</taxon>
    </lineage>
</organism>
<name>A0AAF3FMF0_9BILA</name>
<evidence type="ECO:0000313" key="1">
    <source>
        <dbReference type="Proteomes" id="UP000887575"/>
    </source>
</evidence>
<dbReference type="Proteomes" id="UP000887575">
    <property type="component" value="Unassembled WGS sequence"/>
</dbReference>
<dbReference type="AlphaFoldDB" id="A0AAF3FMF0"/>